<sequence length="311" mass="33869">MVCCSADREKVAPHRACAIPRITAMDDAQRGDGGRALSLAPLTVLELGPDELVDVAAAAGFDAVGLRLIRATPEEPLRPAVGRTPLVRDIKRRLDDTGLRLVDIEVLRLRPDTHVRDDYGVFLETGAFLGAEQVLVTGNDPDHHRTADRFAELAQLCAEHGLTPNLEPMPWTEVADLQQAVSILARAGHDNAGLLVDAIHWDRARNTPAQLAALPRNWIRYAQICDAVAPRPTTVDEMMYQGRSARLFPGQGSIDLVAMLHALPAGIPISVEAPVRWDAPAQVRARAAQRAARAVLDLVDRDEGRQTARYA</sequence>
<dbReference type="InterPro" id="IPR013022">
    <property type="entry name" value="Xyl_isomerase-like_TIM-brl"/>
</dbReference>
<gene>
    <name evidence="2" type="ORF">MMUR_42100</name>
</gene>
<dbReference type="PANTHER" id="PTHR12110">
    <property type="entry name" value="HYDROXYPYRUVATE ISOMERASE"/>
    <property type="match status" value="1"/>
</dbReference>
<protein>
    <recommendedName>
        <fullName evidence="1">Xylose isomerase-like TIM barrel domain-containing protein</fullName>
    </recommendedName>
</protein>
<dbReference type="InterPro" id="IPR050312">
    <property type="entry name" value="IolE/XylAMocC-like"/>
</dbReference>
<feature type="domain" description="Xylose isomerase-like TIM barrel" evidence="1">
    <location>
        <begin position="53"/>
        <end position="284"/>
    </location>
</feature>
<evidence type="ECO:0000313" key="2">
    <source>
        <dbReference type="EMBL" id="GFG60074.1"/>
    </source>
</evidence>
<organism evidence="2 3">
    <name type="scientific">Mycolicibacterium murale</name>
    <dbReference type="NCBI Taxonomy" id="182220"/>
    <lineage>
        <taxon>Bacteria</taxon>
        <taxon>Bacillati</taxon>
        <taxon>Actinomycetota</taxon>
        <taxon>Actinomycetes</taxon>
        <taxon>Mycobacteriales</taxon>
        <taxon>Mycobacteriaceae</taxon>
        <taxon>Mycolicibacterium</taxon>
    </lineage>
</organism>
<dbReference type="Proteomes" id="UP000465241">
    <property type="component" value="Unassembled WGS sequence"/>
</dbReference>
<dbReference type="SUPFAM" id="SSF51658">
    <property type="entry name" value="Xylose isomerase-like"/>
    <property type="match status" value="1"/>
</dbReference>
<name>A0A7I9WQS1_9MYCO</name>
<dbReference type="PANTHER" id="PTHR12110:SF48">
    <property type="entry name" value="BLL3656 PROTEIN"/>
    <property type="match status" value="1"/>
</dbReference>
<proteinExistence type="predicted"/>
<dbReference type="InterPro" id="IPR036237">
    <property type="entry name" value="Xyl_isomerase-like_sf"/>
</dbReference>
<dbReference type="AlphaFoldDB" id="A0A7I9WQS1"/>
<dbReference type="EMBL" id="BLKT01000003">
    <property type="protein sequence ID" value="GFG60074.1"/>
    <property type="molecule type" value="Genomic_DNA"/>
</dbReference>
<keyword evidence="3" id="KW-1185">Reference proteome</keyword>
<accession>A0A7I9WQS1</accession>
<evidence type="ECO:0000313" key="3">
    <source>
        <dbReference type="Proteomes" id="UP000465241"/>
    </source>
</evidence>
<dbReference type="Gene3D" id="3.20.20.150">
    <property type="entry name" value="Divalent-metal-dependent TIM barrel enzymes"/>
    <property type="match status" value="1"/>
</dbReference>
<evidence type="ECO:0000259" key="1">
    <source>
        <dbReference type="Pfam" id="PF01261"/>
    </source>
</evidence>
<dbReference type="Pfam" id="PF01261">
    <property type="entry name" value="AP_endonuc_2"/>
    <property type="match status" value="1"/>
</dbReference>
<comment type="caution">
    <text evidence="2">The sequence shown here is derived from an EMBL/GenBank/DDBJ whole genome shotgun (WGS) entry which is preliminary data.</text>
</comment>
<reference evidence="2 3" key="1">
    <citation type="journal article" date="2019" name="Emerg. Microbes Infect.">
        <title>Comprehensive subspecies identification of 175 nontuberculous mycobacteria species based on 7547 genomic profiles.</title>
        <authorList>
            <person name="Matsumoto Y."/>
            <person name="Kinjo T."/>
            <person name="Motooka D."/>
            <person name="Nabeya D."/>
            <person name="Jung N."/>
            <person name="Uechi K."/>
            <person name="Horii T."/>
            <person name="Iida T."/>
            <person name="Fujita J."/>
            <person name="Nakamura S."/>
        </authorList>
    </citation>
    <scope>NUCLEOTIDE SEQUENCE [LARGE SCALE GENOMIC DNA]</scope>
    <source>
        <strain evidence="2 3">JCM 13392</strain>
    </source>
</reference>